<protein>
    <submittedName>
        <fullName evidence="1">Uncharacterized protein</fullName>
    </submittedName>
</protein>
<evidence type="ECO:0000313" key="2">
    <source>
        <dbReference type="Proteomes" id="UP000075880"/>
    </source>
</evidence>
<keyword evidence="2" id="KW-1185">Reference proteome</keyword>
<dbReference type="Proteomes" id="UP000075880">
    <property type="component" value="Unassembled WGS sequence"/>
</dbReference>
<organism evidence="1 2">
    <name type="scientific">Anopheles atroparvus</name>
    <name type="common">European mosquito</name>
    <dbReference type="NCBI Taxonomy" id="41427"/>
    <lineage>
        <taxon>Eukaryota</taxon>
        <taxon>Metazoa</taxon>
        <taxon>Ecdysozoa</taxon>
        <taxon>Arthropoda</taxon>
        <taxon>Hexapoda</taxon>
        <taxon>Insecta</taxon>
        <taxon>Pterygota</taxon>
        <taxon>Neoptera</taxon>
        <taxon>Endopterygota</taxon>
        <taxon>Diptera</taxon>
        <taxon>Nematocera</taxon>
        <taxon>Culicoidea</taxon>
        <taxon>Culicidae</taxon>
        <taxon>Anophelinae</taxon>
        <taxon>Anopheles</taxon>
    </lineage>
</organism>
<proteinExistence type="predicted"/>
<dbReference type="AlphaFoldDB" id="A0AAG5D0R7"/>
<reference evidence="1" key="1">
    <citation type="submission" date="2024-04" db="UniProtKB">
        <authorList>
            <consortium name="EnsemblMetazoa"/>
        </authorList>
    </citation>
    <scope>IDENTIFICATION</scope>
    <source>
        <strain evidence="1">EBRO</strain>
    </source>
</reference>
<evidence type="ECO:0000313" key="1">
    <source>
        <dbReference type="EnsemblMetazoa" id="ENSAATROPP004817"/>
    </source>
</evidence>
<name>A0AAG5D0R7_ANOAO</name>
<sequence>YGTSPYQICQFYSTIANLPFRWYFFLVKHCVGVLVRSGEIFPPESPRFLPLRIIFAQQMLDFAWSRINASSFCRKSQISYICRFQQRALFKRWQGGSEAYYFNG</sequence>
<dbReference type="EnsemblMetazoa" id="ENSAATROPT005140">
    <property type="protein sequence ID" value="ENSAATROPP004817"/>
    <property type="gene ID" value="ENSAATROPG004108"/>
</dbReference>
<accession>A0AAG5D0R7</accession>